<reference evidence="9 10" key="1">
    <citation type="submission" date="2023-12" db="EMBL/GenBank/DDBJ databases">
        <title>A high-quality genome assembly for Dillenia turbinata (Dilleniales).</title>
        <authorList>
            <person name="Chanderbali A."/>
        </authorList>
    </citation>
    <scope>NUCLEOTIDE SEQUENCE [LARGE SCALE GENOMIC DNA]</scope>
    <source>
        <strain evidence="9">LSX21</strain>
        <tissue evidence="9">Leaf</tissue>
    </source>
</reference>
<sequence length="290" mass="31988">MQRPRSETCPSETDTSSIISVSQKQRRKTEQEPEEEEEDQSHHHTRTDLILDLSLSNNNSNHGSNPALNLVHSFDLGLFQNSSEKTEKQITEAEQRVFSCNYCQRTFYSSQALGGHQNAHKRERTIAKRGQRYNTVFGYTNSHQSRYSSMASPPLHGSFNRSLGIQVHSIIHKPPHLSNSLTSSSNLYGHHGWSRQPLDQQPAIGRHGPESYHAASGGGSSWSMSTTGAAARFGGPTRKFLPSATEGVVRGYWRDSGSNNGSSAVTVGSGGKALKTNQDELRILDLSLKL</sequence>
<dbReference type="GO" id="GO:0008270">
    <property type="term" value="F:zinc ion binding"/>
    <property type="evidence" value="ECO:0007669"/>
    <property type="project" value="UniProtKB-KW"/>
</dbReference>
<evidence type="ECO:0000313" key="9">
    <source>
        <dbReference type="EMBL" id="KAK6915117.1"/>
    </source>
</evidence>
<organism evidence="9 10">
    <name type="scientific">Dillenia turbinata</name>
    <dbReference type="NCBI Taxonomy" id="194707"/>
    <lineage>
        <taxon>Eukaryota</taxon>
        <taxon>Viridiplantae</taxon>
        <taxon>Streptophyta</taxon>
        <taxon>Embryophyta</taxon>
        <taxon>Tracheophyta</taxon>
        <taxon>Spermatophyta</taxon>
        <taxon>Magnoliopsida</taxon>
        <taxon>eudicotyledons</taxon>
        <taxon>Gunneridae</taxon>
        <taxon>Pentapetalae</taxon>
        <taxon>Dilleniales</taxon>
        <taxon>Dilleniaceae</taxon>
        <taxon>Dillenia</taxon>
    </lineage>
</organism>
<dbReference type="InterPro" id="IPR036236">
    <property type="entry name" value="Znf_C2H2_sf"/>
</dbReference>
<keyword evidence="3 6" id="KW-0863">Zinc-finger</keyword>
<dbReference type="Gene3D" id="3.30.160.60">
    <property type="entry name" value="Classic Zinc Finger"/>
    <property type="match status" value="1"/>
</dbReference>
<proteinExistence type="predicted"/>
<feature type="compositionally biased region" description="Polar residues" evidence="7">
    <location>
        <begin position="256"/>
        <end position="266"/>
    </location>
</feature>
<feature type="region of interest" description="Disordered" evidence="7">
    <location>
        <begin position="191"/>
        <end position="223"/>
    </location>
</feature>
<keyword evidence="5" id="KW-0539">Nucleus</keyword>
<evidence type="ECO:0000259" key="8">
    <source>
        <dbReference type="PROSITE" id="PS50157"/>
    </source>
</evidence>
<protein>
    <recommendedName>
        <fullName evidence="8">C2H2-type domain-containing protein</fullName>
    </recommendedName>
</protein>
<keyword evidence="4" id="KW-0862">Zinc</keyword>
<name>A0AAN8UTA1_9MAGN</name>
<keyword evidence="2" id="KW-0479">Metal-binding</keyword>
<comment type="subcellular location">
    <subcellularLocation>
        <location evidence="1">Nucleus</location>
    </subcellularLocation>
</comment>
<dbReference type="PANTHER" id="PTHR47287:SF15">
    <property type="entry name" value="ZINC FINGER PROTEIN 3-LIKE"/>
    <property type="match status" value="1"/>
</dbReference>
<evidence type="ECO:0000256" key="6">
    <source>
        <dbReference type="PROSITE-ProRule" id="PRU00042"/>
    </source>
</evidence>
<keyword evidence="10" id="KW-1185">Reference proteome</keyword>
<dbReference type="FunFam" id="3.30.160.60:FF:001366">
    <property type="entry name" value="Zinc finger protein 2"/>
    <property type="match status" value="1"/>
</dbReference>
<evidence type="ECO:0000256" key="7">
    <source>
        <dbReference type="SAM" id="MobiDB-lite"/>
    </source>
</evidence>
<evidence type="ECO:0000256" key="5">
    <source>
        <dbReference type="ARBA" id="ARBA00023242"/>
    </source>
</evidence>
<feature type="region of interest" description="Disordered" evidence="7">
    <location>
        <begin position="1"/>
        <end position="46"/>
    </location>
</feature>
<dbReference type="PROSITE" id="PS50157">
    <property type="entry name" value="ZINC_FINGER_C2H2_2"/>
    <property type="match status" value="1"/>
</dbReference>
<feature type="compositionally biased region" description="Polar residues" evidence="7">
    <location>
        <begin position="8"/>
        <end position="23"/>
    </location>
</feature>
<feature type="region of interest" description="Disordered" evidence="7">
    <location>
        <begin position="252"/>
        <end position="271"/>
    </location>
</feature>
<accession>A0AAN8UTA1</accession>
<comment type="caution">
    <text evidence="9">The sequence shown here is derived from an EMBL/GenBank/DDBJ whole genome shotgun (WGS) entry which is preliminary data.</text>
</comment>
<dbReference type="AlphaFoldDB" id="A0AAN8UTA1"/>
<dbReference type="PANTHER" id="PTHR47287">
    <property type="entry name" value="C2H2 AND C2HC ZINC FINGERS SUPERFAMILY PROTEIN"/>
    <property type="match status" value="1"/>
</dbReference>
<evidence type="ECO:0000256" key="2">
    <source>
        <dbReference type="ARBA" id="ARBA00022723"/>
    </source>
</evidence>
<dbReference type="SUPFAM" id="SSF57667">
    <property type="entry name" value="beta-beta-alpha zinc fingers"/>
    <property type="match status" value="1"/>
</dbReference>
<evidence type="ECO:0000256" key="3">
    <source>
        <dbReference type="ARBA" id="ARBA00022771"/>
    </source>
</evidence>
<dbReference type="Proteomes" id="UP001370490">
    <property type="component" value="Unassembled WGS sequence"/>
</dbReference>
<gene>
    <name evidence="9" type="ORF">RJ641_020234</name>
</gene>
<evidence type="ECO:0000256" key="1">
    <source>
        <dbReference type="ARBA" id="ARBA00004123"/>
    </source>
</evidence>
<dbReference type="InterPro" id="IPR044246">
    <property type="entry name" value="ZFP3-like"/>
</dbReference>
<evidence type="ECO:0000313" key="10">
    <source>
        <dbReference type="Proteomes" id="UP001370490"/>
    </source>
</evidence>
<dbReference type="GO" id="GO:0009788">
    <property type="term" value="P:negative regulation of abscisic acid-activated signaling pathway"/>
    <property type="evidence" value="ECO:0007669"/>
    <property type="project" value="InterPro"/>
</dbReference>
<dbReference type="PROSITE" id="PS00028">
    <property type="entry name" value="ZINC_FINGER_C2H2_1"/>
    <property type="match status" value="1"/>
</dbReference>
<dbReference type="InterPro" id="IPR013087">
    <property type="entry name" value="Znf_C2H2_type"/>
</dbReference>
<feature type="domain" description="C2H2-type" evidence="8">
    <location>
        <begin position="98"/>
        <end position="125"/>
    </location>
</feature>
<dbReference type="EMBL" id="JBAMMX010000025">
    <property type="protein sequence ID" value="KAK6915117.1"/>
    <property type="molecule type" value="Genomic_DNA"/>
</dbReference>
<evidence type="ECO:0000256" key="4">
    <source>
        <dbReference type="ARBA" id="ARBA00022833"/>
    </source>
</evidence>
<dbReference type="GO" id="GO:0005634">
    <property type="term" value="C:nucleus"/>
    <property type="evidence" value="ECO:0007669"/>
    <property type="project" value="UniProtKB-SubCell"/>
</dbReference>